<dbReference type="NCBIfam" id="TIGR03302">
    <property type="entry name" value="OM_YfiO"/>
    <property type="match status" value="1"/>
</dbReference>
<keyword evidence="5" id="KW-0998">Cell outer membrane</keyword>
<evidence type="ECO:0000256" key="5">
    <source>
        <dbReference type="ARBA" id="ARBA00023237"/>
    </source>
</evidence>
<dbReference type="InterPro" id="IPR019734">
    <property type="entry name" value="TPR_rpt"/>
</dbReference>
<dbReference type="AlphaFoldDB" id="A0A0F9LJN2"/>
<evidence type="ECO:0000256" key="4">
    <source>
        <dbReference type="ARBA" id="ARBA00023136"/>
    </source>
</evidence>
<protein>
    <recommendedName>
        <fullName evidence="6">Outer membrane lipoprotein BamD-like domain-containing protein</fullName>
    </recommendedName>
</protein>
<evidence type="ECO:0000256" key="2">
    <source>
        <dbReference type="ARBA" id="ARBA00022737"/>
    </source>
</evidence>
<reference evidence="7" key="1">
    <citation type="journal article" date="2015" name="Nature">
        <title>Complex archaea that bridge the gap between prokaryotes and eukaryotes.</title>
        <authorList>
            <person name="Spang A."/>
            <person name="Saw J.H."/>
            <person name="Jorgensen S.L."/>
            <person name="Zaremba-Niedzwiedzka K."/>
            <person name="Martijn J."/>
            <person name="Lind A.E."/>
            <person name="van Eijk R."/>
            <person name="Schleper C."/>
            <person name="Guy L."/>
            <person name="Ettema T.J."/>
        </authorList>
    </citation>
    <scope>NUCLEOTIDE SEQUENCE</scope>
</reference>
<accession>A0A0F9LJN2</accession>
<dbReference type="Pfam" id="PF07719">
    <property type="entry name" value="TPR_2"/>
    <property type="match status" value="1"/>
</dbReference>
<dbReference type="InterPro" id="IPR017689">
    <property type="entry name" value="BamD"/>
</dbReference>
<dbReference type="EMBL" id="LAZR01007103">
    <property type="protein sequence ID" value="KKM87421.1"/>
    <property type="molecule type" value="Genomic_DNA"/>
</dbReference>
<dbReference type="Gene3D" id="1.25.40.10">
    <property type="entry name" value="Tetratricopeptide repeat domain"/>
    <property type="match status" value="2"/>
</dbReference>
<keyword evidence="1" id="KW-0732">Signal</keyword>
<dbReference type="PROSITE" id="PS50293">
    <property type="entry name" value="TPR_REGION"/>
    <property type="match status" value="1"/>
</dbReference>
<comment type="caution">
    <text evidence="7">The sequence shown here is derived from an EMBL/GenBank/DDBJ whole genome shotgun (WGS) entry which is preliminary data.</text>
</comment>
<dbReference type="PROSITE" id="PS50005">
    <property type="entry name" value="TPR"/>
    <property type="match status" value="2"/>
</dbReference>
<feature type="domain" description="Outer membrane lipoprotein BamD-like" evidence="6">
    <location>
        <begin position="129"/>
        <end position="288"/>
    </location>
</feature>
<evidence type="ECO:0000313" key="7">
    <source>
        <dbReference type="EMBL" id="KKM87421.1"/>
    </source>
</evidence>
<organism evidence="7">
    <name type="scientific">marine sediment metagenome</name>
    <dbReference type="NCBI Taxonomy" id="412755"/>
    <lineage>
        <taxon>unclassified sequences</taxon>
        <taxon>metagenomes</taxon>
        <taxon>ecological metagenomes</taxon>
    </lineage>
</organism>
<keyword evidence="2" id="KW-0677">Repeat</keyword>
<dbReference type="SUPFAM" id="SSF48452">
    <property type="entry name" value="TPR-like"/>
    <property type="match status" value="1"/>
</dbReference>
<gene>
    <name evidence="7" type="ORF">LCGC14_1269020</name>
</gene>
<dbReference type="InterPro" id="IPR013105">
    <property type="entry name" value="TPR_2"/>
</dbReference>
<proteinExistence type="predicted"/>
<dbReference type="InterPro" id="IPR039565">
    <property type="entry name" value="BamD-like"/>
</dbReference>
<evidence type="ECO:0000259" key="6">
    <source>
        <dbReference type="Pfam" id="PF13525"/>
    </source>
</evidence>
<evidence type="ECO:0000256" key="3">
    <source>
        <dbReference type="ARBA" id="ARBA00022803"/>
    </source>
</evidence>
<feature type="non-terminal residue" evidence="7">
    <location>
        <position position="1"/>
    </location>
</feature>
<dbReference type="Pfam" id="PF13525">
    <property type="entry name" value="YfiO"/>
    <property type="match status" value="1"/>
</dbReference>
<keyword evidence="3" id="KW-0802">TPR repeat</keyword>
<dbReference type="InterPro" id="IPR011990">
    <property type="entry name" value="TPR-like_helical_dom_sf"/>
</dbReference>
<evidence type="ECO:0000256" key="1">
    <source>
        <dbReference type="ARBA" id="ARBA00022729"/>
    </source>
</evidence>
<keyword evidence="4" id="KW-0472">Membrane</keyword>
<sequence length="302" mass="35046">FIFFILITFLFPGAKVSLAKLVWSKETGWTNPDLLPKETADQKFRYAITLMVNKEYISAIGMFKGIIEGNPESELAEESQINIGRAYYMVGDYKNAFRAYERLIERDPGTRKLKEVLEKEFQVGITQMKADERGAIKVFEKIIERNPLGFIAADAQVKIADSYYQLRRFEEAQDSYLRVMENYPNSEWVPYAQFRIPYCKMSNIRIQERNYELLAQSRRGFEEYIANNPQGTLVPTTKKIIAEIDIAMAERDYEVGELYLRRKRPDAGAIYFESVIKEYPNTEWAAKAKGKLEMLRKVGAVK</sequence>
<dbReference type="SMART" id="SM00028">
    <property type="entry name" value="TPR"/>
    <property type="match status" value="3"/>
</dbReference>
<name>A0A0F9LJN2_9ZZZZ</name>